<feature type="region of interest" description="Disordered" evidence="1">
    <location>
        <begin position="1"/>
        <end position="27"/>
    </location>
</feature>
<accession>A0A2X0MWQ4</accession>
<organism evidence="2 3">
    <name type="scientific">Microbotryum saponariae</name>
    <dbReference type="NCBI Taxonomy" id="289078"/>
    <lineage>
        <taxon>Eukaryota</taxon>
        <taxon>Fungi</taxon>
        <taxon>Dikarya</taxon>
        <taxon>Basidiomycota</taxon>
        <taxon>Pucciniomycotina</taxon>
        <taxon>Microbotryomycetes</taxon>
        <taxon>Microbotryales</taxon>
        <taxon>Microbotryaceae</taxon>
        <taxon>Microbotryum</taxon>
    </lineage>
</organism>
<dbReference type="Proteomes" id="UP000249723">
    <property type="component" value="Unassembled WGS sequence"/>
</dbReference>
<protein>
    <submittedName>
        <fullName evidence="2">BZ3500_MvSof-1268-A1-R1_Chr1-2g01350 protein</fullName>
    </submittedName>
</protein>
<reference evidence="3" key="1">
    <citation type="submission" date="2016-10" db="EMBL/GenBank/DDBJ databases">
        <authorList>
            <person name="Jeantristanb JTB J.-T."/>
            <person name="Ricardo R."/>
        </authorList>
    </citation>
    <scope>NUCLEOTIDE SEQUENCE [LARGE SCALE GENOMIC DNA]</scope>
</reference>
<evidence type="ECO:0000313" key="3">
    <source>
        <dbReference type="Proteomes" id="UP000249723"/>
    </source>
</evidence>
<dbReference type="AlphaFoldDB" id="A0A2X0MWQ4"/>
<gene>
    <name evidence="2" type="ORF">BZ3500_MVSOF-1268-A1-R1_CHR1-2G01350</name>
</gene>
<feature type="compositionally biased region" description="Polar residues" evidence="1">
    <location>
        <begin position="1"/>
        <end position="20"/>
    </location>
</feature>
<proteinExistence type="predicted"/>
<keyword evidence="3" id="KW-1185">Reference proteome</keyword>
<evidence type="ECO:0000313" key="2">
    <source>
        <dbReference type="EMBL" id="SCZ91347.1"/>
    </source>
</evidence>
<name>A0A2X0MWQ4_9BASI</name>
<dbReference type="EMBL" id="FMWP01000015">
    <property type="protein sequence ID" value="SCZ91347.1"/>
    <property type="molecule type" value="Genomic_DNA"/>
</dbReference>
<evidence type="ECO:0000256" key="1">
    <source>
        <dbReference type="SAM" id="MobiDB-lite"/>
    </source>
</evidence>
<sequence>MLTHQSHLTPRTQARATSTLLADPPSDTVQLPPSSLLPYQLTTNSCHCPSACTCQCCASFVFDCVSLKEPRPTLDVPASEVCFPFACTCQCCASLPFACVSLKEPRYITPLQALP</sequence>